<evidence type="ECO:0000256" key="5">
    <source>
        <dbReference type="ARBA" id="ARBA00022723"/>
    </source>
</evidence>
<dbReference type="PIRSF" id="PIRSF001563">
    <property type="entry name" value="Folylpolyglu_synth"/>
    <property type="match status" value="1"/>
</dbReference>
<evidence type="ECO:0000256" key="4">
    <source>
        <dbReference type="ARBA" id="ARBA00022598"/>
    </source>
</evidence>
<dbReference type="SUPFAM" id="SSF53244">
    <property type="entry name" value="MurD-like peptide ligases, peptide-binding domain"/>
    <property type="match status" value="1"/>
</dbReference>
<evidence type="ECO:0000256" key="2">
    <source>
        <dbReference type="ARBA" id="ARBA00008276"/>
    </source>
</evidence>
<protein>
    <recommendedName>
        <fullName evidence="3">tetrahydrofolate synthase</fullName>
        <ecNumber evidence="3">6.3.2.17</ecNumber>
    </recommendedName>
    <alternativeName>
        <fullName evidence="9">Tetrahydrofolylpolyglutamate synthase</fullName>
    </alternativeName>
</protein>
<sequence length="478" mass="50059">MARETGHGYVPPGKREDAARQAAADKKKVDEVYRELLARAPENKVEPRIEPMARLLDMLGNPERAYPVIHVTGTNGKTSTARMIDALLGAHELRVGRFTSPHLSSVTERISIDGEPIGADDFVRVYSEVKPFLELTDADLSAAGENKLTYFEVLAALAFAAFADAPVEVAVLEVGMGGLWDATNVADGQVDVVMPISYDHQQYLGDTLTLIAGEKAGIIKDAGSSPVLAAPPTVVVAAQPEEAAAVLNARIGAVGARGVHEGADYGLVRRDPAVGGQLLTLKGLSREFEDVFLPLHGAHQSVNAASALAAVDAFLTGGDRDLDPDVVAEGFAAVTSPGRLELVRSSPAVLVDAAHNPAGAAVLADALEEAFAFSRVVGVVGMLADKNAEEFLAAIEPVLDTVVVTRSSSPRSLDPADLAEIAIEIFGESRVIEVSTLDDALLRAVEEVDRGEDLGAGVVVTGSITTVADARILFGRGA</sequence>
<dbReference type="AlphaFoldDB" id="A0A7Z0IJ07"/>
<keyword evidence="7" id="KW-0067">ATP-binding</keyword>
<dbReference type="Pfam" id="PF02875">
    <property type="entry name" value="Mur_ligase_C"/>
    <property type="match status" value="1"/>
</dbReference>
<organism evidence="14 15">
    <name type="scientific">Spelaeicoccus albus</name>
    <dbReference type="NCBI Taxonomy" id="1280376"/>
    <lineage>
        <taxon>Bacteria</taxon>
        <taxon>Bacillati</taxon>
        <taxon>Actinomycetota</taxon>
        <taxon>Actinomycetes</taxon>
        <taxon>Micrococcales</taxon>
        <taxon>Brevibacteriaceae</taxon>
        <taxon>Spelaeicoccus</taxon>
    </lineage>
</organism>
<dbReference type="SUPFAM" id="SSF53623">
    <property type="entry name" value="MurD-like peptide ligases, catalytic domain"/>
    <property type="match status" value="1"/>
</dbReference>
<keyword evidence="5" id="KW-0479">Metal-binding</keyword>
<dbReference type="GO" id="GO:0046872">
    <property type="term" value="F:metal ion binding"/>
    <property type="evidence" value="ECO:0007669"/>
    <property type="project" value="UniProtKB-KW"/>
</dbReference>
<dbReference type="Gene3D" id="3.90.190.20">
    <property type="entry name" value="Mur ligase, C-terminal domain"/>
    <property type="match status" value="1"/>
</dbReference>
<gene>
    <name evidence="14" type="ORF">BJY26_003223</name>
</gene>
<evidence type="ECO:0000256" key="6">
    <source>
        <dbReference type="ARBA" id="ARBA00022741"/>
    </source>
</evidence>
<feature type="domain" description="Mur ligase C-terminal" evidence="12">
    <location>
        <begin position="338"/>
        <end position="463"/>
    </location>
</feature>
<comment type="similarity">
    <text evidence="2">Belongs to the folylpolyglutamate synthase family.</text>
</comment>
<evidence type="ECO:0000256" key="9">
    <source>
        <dbReference type="ARBA" id="ARBA00030592"/>
    </source>
</evidence>
<evidence type="ECO:0000256" key="7">
    <source>
        <dbReference type="ARBA" id="ARBA00022840"/>
    </source>
</evidence>
<dbReference type="GO" id="GO:0004326">
    <property type="term" value="F:tetrahydrofolylpolyglutamate synthase activity"/>
    <property type="evidence" value="ECO:0007669"/>
    <property type="project" value="UniProtKB-EC"/>
</dbReference>
<dbReference type="NCBIfam" id="TIGR01499">
    <property type="entry name" value="folC"/>
    <property type="match status" value="1"/>
</dbReference>
<dbReference type="GO" id="GO:0005737">
    <property type="term" value="C:cytoplasm"/>
    <property type="evidence" value="ECO:0007669"/>
    <property type="project" value="TreeGrafter"/>
</dbReference>
<comment type="catalytic activity">
    <reaction evidence="10">
        <text>(6S)-5,6,7,8-tetrahydrofolyl-(gamma-L-Glu)(n) + L-glutamate + ATP = (6S)-5,6,7,8-tetrahydrofolyl-(gamma-L-Glu)(n+1) + ADP + phosphate + H(+)</text>
        <dbReference type="Rhea" id="RHEA:10580"/>
        <dbReference type="Rhea" id="RHEA-COMP:14738"/>
        <dbReference type="Rhea" id="RHEA-COMP:14740"/>
        <dbReference type="ChEBI" id="CHEBI:15378"/>
        <dbReference type="ChEBI" id="CHEBI:29985"/>
        <dbReference type="ChEBI" id="CHEBI:30616"/>
        <dbReference type="ChEBI" id="CHEBI:43474"/>
        <dbReference type="ChEBI" id="CHEBI:141005"/>
        <dbReference type="ChEBI" id="CHEBI:456216"/>
        <dbReference type="EC" id="6.3.2.17"/>
    </reaction>
</comment>
<dbReference type="EMBL" id="JACBZP010000001">
    <property type="protein sequence ID" value="NYI68917.1"/>
    <property type="molecule type" value="Genomic_DNA"/>
</dbReference>
<dbReference type="FunFam" id="3.40.1190.10:FF:000011">
    <property type="entry name" value="Folylpolyglutamate synthase/dihydrofolate synthase"/>
    <property type="match status" value="1"/>
</dbReference>
<evidence type="ECO:0000256" key="10">
    <source>
        <dbReference type="ARBA" id="ARBA00047493"/>
    </source>
</evidence>
<dbReference type="PANTHER" id="PTHR11136:SF0">
    <property type="entry name" value="DIHYDROFOLATE SYNTHETASE-RELATED"/>
    <property type="match status" value="1"/>
</dbReference>
<proteinExistence type="inferred from homology"/>
<comment type="caution">
    <text evidence="14">The sequence shown here is derived from an EMBL/GenBank/DDBJ whole genome shotgun (WGS) entry which is preliminary data.</text>
</comment>
<evidence type="ECO:0000256" key="3">
    <source>
        <dbReference type="ARBA" id="ARBA00013025"/>
    </source>
</evidence>
<evidence type="ECO:0000256" key="8">
    <source>
        <dbReference type="ARBA" id="ARBA00022842"/>
    </source>
</evidence>
<keyword evidence="6" id="KW-0547">Nucleotide-binding</keyword>
<feature type="region of interest" description="Disordered" evidence="11">
    <location>
        <begin position="1"/>
        <end position="25"/>
    </location>
</feature>
<reference evidence="14 15" key="1">
    <citation type="submission" date="2020-07" db="EMBL/GenBank/DDBJ databases">
        <title>Sequencing the genomes of 1000 actinobacteria strains.</title>
        <authorList>
            <person name="Klenk H.-P."/>
        </authorList>
    </citation>
    <scope>NUCLEOTIDE SEQUENCE [LARGE SCALE GENOMIC DNA]</scope>
    <source>
        <strain evidence="14 15">DSM 26341</strain>
    </source>
</reference>
<dbReference type="GO" id="GO:0005524">
    <property type="term" value="F:ATP binding"/>
    <property type="evidence" value="ECO:0007669"/>
    <property type="project" value="UniProtKB-KW"/>
</dbReference>
<accession>A0A7Z0IJ07</accession>
<evidence type="ECO:0000313" key="14">
    <source>
        <dbReference type="EMBL" id="NYI68917.1"/>
    </source>
</evidence>
<keyword evidence="8" id="KW-0460">Magnesium</keyword>
<name>A0A7Z0IJ07_9MICO</name>
<dbReference type="InterPro" id="IPR004101">
    <property type="entry name" value="Mur_ligase_C"/>
</dbReference>
<dbReference type="InterPro" id="IPR036565">
    <property type="entry name" value="Mur-like_cat_sf"/>
</dbReference>
<dbReference type="InterPro" id="IPR036615">
    <property type="entry name" value="Mur_ligase_C_dom_sf"/>
</dbReference>
<evidence type="ECO:0000313" key="15">
    <source>
        <dbReference type="Proteomes" id="UP000539111"/>
    </source>
</evidence>
<evidence type="ECO:0000259" key="12">
    <source>
        <dbReference type="Pfam" id="PF02875"/>
    </source>
</evidence>
<evidence type="ECO:0000256" key="1">
    <source>
        <dbReference type="ARBA" id="ARBA00001946"/>
    </source>
</evidence>
<keyword evidence="15" id="KW-1185">Reference proteome</keyword>
<keyword evidence="4 14" id="KW-0436">Ligase</keyword>
<dbReference type="Gene3D" id="3.40.1190.10">
    <property type="entry name" value="Mur-like, catalytic domain"/>
    <property type="match status" value="1"/>
</dbReference>
<dbReference type="EC" id="6.3.2.17" evidence="3"/>
<comment type="cofactor">
    <cofactor evidence="1">
        <name>Mg(2+)</name>
        <dbReference type="ChEBI" id="CHEBI:18420"/>
    </cofactor>
</comment>
<feature type="compositionally biased region" description="Basic and acidic residues" evidence="11">
    <location>
        <begin position="13"/>
        <end position="25"/>
    </location>
</feature>
<dbReference type="Proteomes" id="UP000539111">
    <property type="component" value="Unassembled WGS sequence"/>
</dbReference>
<feature type="domain" description="Mur ligase central" evidence="13">
    <location>
        <begin position="71"/>
        <end position="311"/>
    </location>
</feature>
<dbReference type="GO" id="GO:0008841">
    <property type="term" value="F:dihydrofolate synthase activity"/>
    <property type="evidence" value="ECO:0007669"/>
    <property type="project" value="TreeGrafter"/>
</dbReference>
<evidence type="ECO:0000256" key="11">
    <source>
        <dbReference type="SAM" id="MobiDB-lite"/>
    </source>
</evidence>
<dbReference type="RefSeq" id="WP_179429189.1">
    <property type="nucleotide sequence ID" value="NZ_JACBZP010000001.1"/>
</dbReference>
<evidence type="ECO:0000259" key="13">
    <source>
        <dbReference type="Pfam" id="PF08245"/>
    </source>
</evidence>
<dbReference type="Pfam" id="PF08245">
    <property type="entry name" value="Mur_ligase_M"/>
    <property type="match status" value="1"/>
</dbReference>
<dbReference type="InterPro" id="IPR013221">
    <property type="entry name" value="Mur_ligase_cen"/>
</dbReference>
<dbReference type="InterPro" id="IPR001645">
    <property type="entry name" value="Folylpolyglutamate_synth"/>
</dbReference>
<dbReference type="PANTHER" id="PTHR11136">
    <property type="entry name" value="FOLYLPOLYGLUTAMATE SYNTHASE-RELATED"/>
    <property type="match status" value="1"/>
</dbReference>